<comment type="caution">
    <text evidence="1">The sequence shown here is derived from an EMBL/GenBank/DDBJ whole genome shotgun (WGS) entry which is preliminary data.</text>
</comment>
<sequence>MRAWGQALWAGRWEETLLRRVVRRVLEGAEPQPRWVPRRALTVVSADIDAAGGVGAVWFVWRPKSTRAREHTVLLEWYDEQWQYVGGGSGPVNDTADVDVIEIHSGGGVRSLTRRHDPPHSIATAPWISCVEVHLGQDVGHVLIGNRRIKAPEQRKLIAAWMSPHADRGARPVIVALGHDGSELSRIGPYDGLDTHTWAQLGEES</sequence>
<dbReference type="RefSeq" id="WP_311724081.1">
    <property type="nucleotide sequence ID" value="NZ_JAVRFD010000005.1"/>
</dbReference>
<evidence type="ECO:0000313" key="1">
    <source>
        <dbReference type="EMBL" id="MDT0543676.1"/>
    </source>
</evidence>
<name>A0ABU2XCP5_9ACTN</name>
<protein>
    <submittedName>
        <fullName evidence="1">Uncharacterized protein</fullName>
    </submittedName>
</protein>
<dbReference type="Proteomes" id="UP001180754">
    <property type="component" value="Unassembled WGS sequence"/>
</dbReference>
<dbReference type="EMBL" id="JAVRFD010000005">
    <property type="protein sequence ID" value="MDT0543676.1"/>
    <property type="molecule type" value="Genomic_DNA"/>
</dbReference>
<gene>
    <name evidence="1" type="ORF">RND15_13270</name>
</gene>
<keyword evidence="2" id="KW-1185">Reference proteome</keyword>
<reference evidence="1" key="1">
    <citation type="submission" date="2024-05" db="EMBL/GenBank/DDBJ databases">
        <title>30 novel species of actinomycetes from the DSMZ collection.</title>
        <authorList>
            <person name="Nouioui I."/>
        </authorList>
    </citation>
    <scope>NUCLEOTIDE SEQUENCE</scope>
    <source>
        <strain evidence="1">DSM 41529</strain>
    </source>
</reference>
<organism evidence="1 2">
    <name type="scientific">Streptomyces lonegramiae</name>
    <dbReference type="NCBI Taxonomy" id="3075524"/>
    <lineage>
        <taxon>Bacteria</taxon>
        <taxon>Bacillati</taxon>
        <taxon>Actinomycetota</taxon>
        <taxon>Actinomycetes</taxon>
        <taxon>Kitasatosporales</taxon>
        <taxon>Streptomycetaceae</taxon>
        <taxon>Streptomyces</taxon>
    </lineage>
</organism>
<proteinExistence type="predicted"/>
<evidence type="ECO:0000313" key="2">
    <source>
        <dbReference type="Proteomes" id="UP001180754"/>
    </source>
</evidence>
<accession>A0ABU2XCP5</accession>